<feature type="region of interest" description="Disordered" evidence="1">
    <location>
        <begin position="26"/>
        <end position="47"/>
    </location>
</feature>
<dbReference type="EMBL" id="UOGH01000098">
    <property type="protein sequence ID" value="VAX28827.1"/>
    <property type="molecule type" value="Genomic_DNA"/>
</dbReference>
<evidence type="ECO:0000256" key="1">
    <source>
        <dbReference type="SAM" id="MobiDB-lite"/>
    </source>
</evidence>
<gene>
    <name evidence="2" type="ORF">MNBD_NITROSPIRAE02-1319</name>
</gene>
<dbReference type="AlphaFoldDB" id="A0A3B1DJP3"/>
<reference evidence="2" key="1">
    <citation type="submission" date="2018-06" db="EMBL/GenBank/DDBJ databases">
        <authorList>
            <person name="Zhirakovskaya E."/>
        </authorList>
    </citation>
    <scope>NUCLEOTIDE SEQUENCE</scope>
</reference>
<sequence>MKIRLIAIAAGIGLLLSFGACKKKEEPVQQAPAPAHETMMPKGESMMPKGETRIVVPDSVKGKWEAVKIEILDKTSNKKEVVTIKLGSEYTIPDSNIKIKVGDFLPDFRMDGLSITSASDELKNPAVHITVYEGDKEIFKSWLYSNFPTIHPFQHEKYSLTLIEAIPAKK</sequence>
<protein>
    <recommendedName>
        <fullName evidence="3">DUF2155 domain-containing protein</fullName>
    </recommendedName>
</protein>
<accession>A0A3B1DJP3</accession>
<organism evidence="2">
    <name type="scientific">hydrothermal vent metagenome</name>
    <dbReference type="NCBI Taxonomy" id="652676"/>
    <lineage>
        <taxon>unclassified sequences</taxon>
        <taxon>metagenomes</taxon>
        <taxon>ecological metagenomes</taxon>
    </lineage>
</organism>
<evidence type="ECO:0008006" key="3">
    <source>
        <dbReference type="Google" id="ProtNLM"/>
    </source>
</evidence>
<evidence type="ECO:0000313" key="2">
    <source>
        <dbReference type="EMBL" id="VAX28827.1"/>
    </source>
</evidence>
<name>A0A3B1DJP3_9ZZZZ</name>
<proteinExistence type="predicted"/>
<dbReference type="PROSITE" id="PS51257">
    <property type="entry name" value="PROKAR_LIPOPROTEIN"/>
    <property type="match status" value="1"/>
</dbReference>